<dbReference type="Proteomes" id="UP000814128">
    <property type="component" value="Unassembled WGS sequence"/>
</dbReference>
<accession>A0ACB8Q4Y1</accession>
<feature type="non-terminal residue" evidence="1">
    <location>
        <position position="1"/>
    </location>
</feature>
<evidence type="ECO:0000313" key="1">
    <source>
        <dbReference type="EMBL" id="KAI0026661.1"/>
    </source>
</evidence>
<gene>
    <name evidence="1" type="ORF">K488DRAFT_23445</name>
</gene>
<sequence>RLPNKGMLLEFNTDQAASWVRSPDGRTAFLGAIPIHATVKDRLFHVMALFVPLHFNPDRASDLQEIEHANRLETDSISRARWVKPPHFRRAGQEVGHAILTFTTAETANKVLLN</sequence>
<evidence type="ECO:0000313" key="2">
    <source>
        <dbReference type="Proteomes" id="UP000814128"/>
    </source>
</evidence>
<feature type="non-terminal residue" evidence="1">
    <location>
        <position position="114"/>
    </location>
</feature>
<proteinExistence type="predicted"/>
<reference evidence="1" key="1">
    <citation type="submission" date="2021-02" db="EMBL/GenBank/DDBJ databases">
        <authorList>
            <consortium name="DOE Joint Genome Institute"/>
            <person name="Ahrendt S."/>
            <person name="Looney B.P."/>
            <person name="Miyauchi S."/>
            <person name="Morin E."/>
            <person name="Drula E."/>
            <person name="Courty P.E."/>
            <person name="Chicoki N."/>
            <person name="Fauchery L."/>
            <person name="Kohler A."/>
            <person name="Kuo A."/>
            <person name="Labutti K."/>
            <person name="Pangilinan J."/>
            <person name="Lipzen A."/>
            <person name="Riley R."/>
            <person name="Andreopoulos W."/>
            <person name="He G."/>
            <person name="Johnson J."/>
            <person name="Barry K.W."/>
            <person name="Grigoriev I.V."/>
            <person name="Nagy L."/>
            <person name="Hibbett D."/>
            <person name="Henrissat B."/>
            <person name="Matheny P.B."/>
            <person name="Labbe J."/>
            <person name="Martin F."/>
        </authorList>
    </citation>
    <scope>NUCLEOTIDE SEQUENCE</scope>
    <source>
        <strain evidence="1">EC-137</strain>
    </source>
</reference>
<comment type="caution">
    <text evidence="1">The sequence shown here is derived from an EMBL/GenBank/DDBJ whole genome shotgun (WGS) entry which is preliminary data.</text>
</comment>
<dbReference type="EMBL" id="MU274302">
    <property type="protein sequence ID" value="KAI0026661.1"/>
    <property type="molecule type" value="Genomic_DNA"/>
</dbReference>
<reference evidence="1" key="2">
    <citation type="journal article" date="2022" name="New Phytol.">
        <title>Evolutionary transition to the ectomycorrhizal habit in the genomes of a hyperdiverse lineage of mushroom-forming fungi.</title>
        <authorList>
            <person name="Looney B."/>
            <person name="Miyauchi S."/>
            <person name="Morin E."/>
            <person name="Drula E."/>
            <person name="Courty P.E."/>
            <person name="Kohler A."/>
            <person name="Kuo A."/>
            <person name="LaButti K."/>
            <person name="Pangilinan J."/>
            <person name="Lipzen A."/>
            <person name="Riley R."/>
            <person name="Andreopoulos W."/>
            <person name="He G."/>
            <person name="Johnson J."/>
            <person name="Nolan M."/>
            <person name="Tritt A."/>
            <person name="Barry K.W."/>
            <person name="Grigoriev I.V."/>
            <person name="Nagy L.G."/>
            <person name="Hibbett D."/>
            <person name="Henrissat B."/>
            <person name="Matheny P.B."/>
            <person name="Labbe J."/>
            <person name="Martin F.M."/>
        </authorList>
    </citation>
    <scope>NUCLEOTIDE SEQUENCE</scope>
    <source>
        <strain evidence="1">EC-137</strain>
    </source>
</reference>
<protein>
    <submittedName>
        <fullName evidence="1">Uncharacterized protein</fullName>
    </submittedName>
</protein>
<organism evidence="1 2">
    <name type="scientific">Vararia minispora EC-137</name>
    <dbReference type="NCBI Taxonomy" id="1314806"/>
    <lineage>
        <taxon>Eukaryota</taxon>
        <taxon>Fungi</taxon>
        <taxon>Dikarya</taxon>
        <taxon>Basidiomycota</taxon>
        <taxon>Agaricomycotina</taxon>
        <taxon>Agaricomycetes</taxon>
        <taxon>Russulales</taxon>
        <taxon>Lachnocladiaceae</taxon>
        <taxon>Vararia</taxon>
    </lineage>
</organism>
<name>A0ACB8Q4Y1_9AGAM</name>
<keyword evidence="2" id="KW-1185">Reference proteome</keyword>